<dbReference type="EMBL" id="CP039288">
    <property type="protein sequence ID" value="QCC03240.1"/>
    <property type="molecule type" value="Genomic_DNA"/>
</dbReference>
<evidence type="ECO:0000256" key="1">
    <source>
        <dbReference type="ARBA" id="ARBA00007749"/>
    </source>
</evidence>
<reference evidence="7 8" key="1">
    <citation type="submission" date="2019-04" db="EMBL/GenBank/DDBJ databases">
        <title>Long-read de novo sequencing of Cupriavidus necator H16.</title>
        <authorList>
            <person name="Little G.T."/>
            <person name="Ehsaan M."/>
            <person name="Arenas-Lopez C."/>
            <person name="Jawed K."/>
            <person name="Winzer K."/>
            <person name="Kovacs K."/>
            <person name="Malys N."/>
            <person name="Minton N.P."/>
        </authorList>
    </citation>
    <scope>NUCLEOTIDE SEQUENCE [LARGE SCALE GENOMIC DNA]</scope>
    <source>
        <strain evidence="7 8">H16</strain>
    </source>
</reference>
<dbReference type="InterPro" id="IPR051013">
    <property type="entry name" value="MBL_superfamily_lactonases"/>
</dbReference>
<evidence type="ECO:0000313" key="8">
    <source>
        <dbReference type="Proteomes" id="UP000296079"/>
    </source>
</evidence>
<dbReference type="Gene3D" id="3.60.15.10">
    <property type="entry name" value="Ribonuclease Z/Hydroxyacylglutathione hydrolase-like"/>
    <property type="match status" value="1"/>
</dbReference>
<dbReference type="SUPFAM" id="SSF56281">
    <property type="entry name" value="Metallo-hydrolase/oxidoreductase"/>
    <property type="match status" value="1"/>
</dbReference>
<dbReference type="CDD" id="cd07720">
    <property type="entry name" value="OPHC2-like_MBL-fold"/>
    <property type="match status" value="1"/>
</dbReference>
<dbReference type="AlphaFoldDB" id="A0AAE5ZHE5"/>
<dbReference type="GO" id="GO:0016787">
    <property type="term" value="F:hydrolase activity"/>
    <property type="evidence" value="ECO:0007669"/>
    <property type="project" value="UniProtKB-KW"/>
</dbReference>
<evidence type="ECO:0000256" key="5">
    <source>
        <dbReference type="SAM" id="SignalP"/>
    </source>
</evidence>
<keyword evidence="4" id="KW-0862">Zinc</keyword>
<gene>
    <name evidence="7" type="ORF">E6A55_21830</name>
</gene>
<dbReference type="Proteomes" id="UP000296079">
    <property type="component" value="Chromosome 2"/>
</dbReference>
<protein>
    <submittedName>
        <fullName evidence="7">MBL fold metallo-hydrolase</fullName>
    </submittedName>
</protein>
<proteinExistence type="inferred from homology"/>
<evidence type="ECO:0000256" key="4">
    <source>
        <dbReference type="ARBA" id="ARBA00022833"/>
    </source>
</evidence>
<comment type="similarity">
    <text evidence="1">Belongs to the metallo-beta-lactamase superfamily.</text>
</comment>
<dbReference type="GO" id="GO:0046872">
    <property type="term" value="F:metal ion binding"/>
    <property type="evidence" value="ECO:0007669"/>
    <property type="project" value="UniProtKB-KW"/>
</dbReference>
<dbReference type="SMART" id="SM00849">
    <property type="entry name" value="Lactamase_B"/>
    <property type="match status" value="1"/>
</dbReference>
<feature type="domain" description="Metallo-beta-lactamase" evidence="6">
    <location>
        <begin position="95"/>
        <end position="301"/>
    </location>
</feature>
<dbReference type="PANTHER" id="PTHR42978">
    <property type="entry name" value="QUORUM-QUENCHING LACTONASE YTNP-RELATED-RELATED"/>
    <property type="match status" value="1"/>
</dbReference>
<feature type="signal peptide" evidence="5">
    <location>
        <begin position="1"/>
        <end position="33"/>
    </location>
</feature>
<dbReference type="InterPro" id="IPR001279">
    <property type="entry name" value="Metallo-B-lactamas"/>
</dbReference>
<evidence type="ECO:0000256" key="3">
    <source>
        <dbReference type="ARBA" id="ARBA00022801"/>
    </source>
</evidence>
<accession>A0AAE5ZHE5</accession>
<dbReference type="InterPro" id="IPR036866">
    <property type="entry name" value="RibonucZ/Hydroxyglut_hydro"/>
</dbReference>
<keyword evidence="5" id="KW-0732">Signal</keyword>
<feature type="chain" id="PRO_5041974837" evidence="5">
    <location>
        <begin position="34"/>
        <end position="328"/>
    </location>
</feature>
<sequence>MNTPHSPAKPPLWHCALLVGMLLWSVVAIPAHAGAPQVGAQAPGYYRMKLGKFEITALSDGTVNVPISKLLKHALHEHIASVQARNYQSTQPETSVNAFLVNTGQHLVLVDAGAGSLFGPGVGGKLPDNIRAAGYQPEQIDAVLLTHIHVDHSGGLAVDGKAIFPNAVVYVDRRDAEFWLNPANAARAASGQRHNFAQAEAVFAPYLKADKVRSFDDEHELFPGIRPLRMPGHTPGHTFYEISSEGQRLQLWGDTIHAQHLQFPEPGVAIDFDVDSTAAVKMRKRAMADAAAKGYWVGAAHISFPGIGHVRREGKGFAWVPAEYSMGR</sequence>
<dbReference type="PANTHER" id="PTHR42978:SF6">
    <property type="entry name" value="QUORUM-QUENCHING LACTONASE YTNP-RELATED"/>
    <property type="match status" value="1"/>
</dbReference>
<keyword evidence="3" id="KW-0378">Hydrolase</keyword>
<dbReference type="Pfam" id="PF00753">
    <property type="entry name" value="Lactamase_B"/>
    <property type="match status" value="1"/>
</dbReference>
<evidence type="ECO:0000313" key="7">
    <source>
        <dbReference type="EMBL" id="QCC03240.1"/>
    </source>
</evidence>
<evidence type="ECO:0000259" key="6">
    <source>
        <dbReference type="SMART" id="SM00849"/>
    </source>
</evidence>
<evidence type="ECO:0000256" key="2">
    <source>
        <dbReference type="ARBA" id="ARBA00022723"/>
    </source>
</evidence>
<organism evidence="7 8">
    <name type="scientific">Cupriavidus necator (strain ATCC 17699 / DSM 428 / KCTC 22496 / NCIMB 10442 / H16 / Stanier 337)</name>
    <name type="common">Ralstonia eutropha</name>
    <dbReference type="NCBI Taxonomy" id="381666"/>
    <lineage>
        <taxon>Bacteria</taxon>
        <taxon>Pseudomonadati</taxon>
        <taxon>Pseudomonadota</taxon>
        <taxon>Betaproteobacteria</taxon>
        <taxon>Burkholderiales</taxon>
        <taxon>Burkholderiaceae</taxon>
        <taxon>Cupriavidus</taxon>
    </lineage>
</organism>
<name>A0AAE5ZHE5_CUPNH</name>
<keyword evidence="2" id="KW-0479">Metal-binding</keyword>